<dbReference type="AlphaFoldDB" id="A0A2T6ZZA1"/>
<dbReference type="EMBL" id="NESQ01000057">
    <property type="protein sequence ID" value="PUU80793.1"/>
    <property type="molecule type" value="Genomic_DNA"/>
</dbReference>
<reference evidence="1 2" key="1">
    <citation type="submission" date="2017-04" db="EMBL/GenBank/DDBJ databases">
        <title>Draft genome sequence of Tuber borchii Vittad., a whitish edible truffle.</title>
        <authorList>
            <consortium name="DOE Joint Genome Institute"/>
            <person name="Murat C."/>
            <person name="Kuo A."/>
            <person name="Barry K.W."/>
            <person name="Clum A."/>
            <person name="Dockter R.B."/>
            <person name="Fauchery L."/>
            <person name="Iotti M."/>
            <person name="Kohler A."/>
            <person name="Labutti K."/>
            <person name="Lindquist E.A."/>
            <person name="Lipzen A."/>
            <person name="Ohm R.A."/>
            <person name="Wang M."/>
            <person name="Grigoriev I.V."/>
            <person name="Zambonelli A."/>
            <person name="Martin F.M."/>
        </authorList>
    </citation>
    <scope>NUCLEOTIDE SEQUENCE [LARGE SCALE GENOMIC DNA]</scope>
    <source>
        <strain evidence="1 2">Tbo3840</strain>
    </source>
</reference>
<protein>
    <submittedName>
        <fullName evidence="1">Uncharacterized protein</fullName>
    </submittedName>
</protein>
<evidence type="ECO:0000313" key="1">
    <source>
        <dbReference type="EMBL" id="PUU80793.1"/>
    </source>
</evidence>
<dbReference type="OrthoDB" id="3443409at2759"/>
<gene>
    <name evidence="1" type="ORF">B9Z19DRAFT_1078650</name>
</gene>
<sequence>MCSLLTTYFVYADCKERKKHYVDQEIGVGNSCPQGPHNNFVIVPGSCETCSYPC</sequence>
<name>A0A2T6ZZA1_TUBBO</name>
<evidence type="ECO:0000313" key="2">
    <source>
        <dbReference type="Proteomes" id="UP000244722"/>
    </source>
</evidence>
<dbReference type="Proteomes" id="UP000244722">
    <property type="component" value="Unassembled WGS sequence"/>
</dbReference>
<keyword evidence="2" id="KW-1185">Reference proteome</keyword>
<comment type="caution">
    <text evidence="1">The sequence shown here is derived from an EMBL/GenBank/DDBJ whole genome shotgun (WGS) entry which is preliminary data.</text>
</comment>
<accession>A0A2T6ZZA1</accession>
<organism evidence="1 2">
    <name type="scientific">Tuber borchii</name>
    <name type="common">White truffle</name>
    <dbReference type="NCBI Taxonomy" id="42251"/>
    <lineage>
        <taxon>Eukaryota</taxon>
        <taxon>Fungi</taxon>
        <taxon>Dikarya</taxon>
        <taxon>Ascomycota</taxon>
        <taxon>Pezizomycotina</taxon>
        <taxon>Pezizomycetes</taxon>
        <taxon>Pezizales</taxon>
        <taxon>Tuberaceae</taxon>
        <taxon>Tuber</taxon>
    </lineage>
</organism>
<proteinExistence type="predicted"/>